<dbReference type="PANTHER" id="PTHR43675">
    <property type="entry name" value="ARSENITE METHYLTRANSFERASE"/>
    <property type="match status" value="1"/>
</dbReference>
<gene>
    <name evidence="10" type="ORF">HF872_10520</name>
</gene>
<dbReference type="SUPFAM" id="SSF53335">
    <property type="entry name" value="S-adenosyl-L-methionine-dependent methyltransferases"/>
    <property type="match status" value="1"/>
</dbReference>
<dbReference type="Pfam" id="PF13847">
    <property type="entry name" value="Methyltransf_31"/>
    <property type="match status" value="1"/>
</dbReference>
<dbReference type="Gene3D" id="3.40.50.150">
    <property type="entry name" value="Vaccinia Virus protein VP39"/>
    <property type="match status" value="1"/>
</dbReference>
<keyword evidence="2" id="KW-0949">S-adenosyl-L-methionine</keyword>
<accession>A0A848C148</accession>
<name>A0A848C148_9FIRM</name>
<evidence type="ECO:0000313" key="11">
    <source>
        <dbReference type="Proteomes" id="UP000591071"/>
    </source>
</evidence>
<feature type="domain" description="Methyltransferase" evidence="9">
    <location>
        <begin position="65"/>
        <end position="219"/>
    </location>
</feature>
<dbReference type="RefSeq" id="WP_170087936.1">
    <property type="nucleotide sequence ID" value="NZ_JABAFG010000019.1"/>
</dbReference>
<evidence type="ECO:0000313" key="10">
    <source>
        <dbReference type="EMBL" id="NME29049.1"/>
    </source>
</evidence>
<evidence type="ECO:0000256" key="1">
    <source>
        <dbReference type="ARBA" id="ARBA00022679"/>
    </source>
</evidence>
<comment type="caution">
    <text evidence="10">The sequence shown here is derived from an EMBL/GenBank/DDBJ whole genome shotgun (WGS) entry which is preliminary data.</text>
</comment>
<comment type="similarity">
    <text evidence="3">Belongs to the methyltransferase superfamily. Arsenite methyltransferase family.</text>
</comment>
<dbReference type="AlphaFoldDB" id="A0A848C148"/>
<protein>
    <recommendedName>
        <fullName evidence="5">Arsenite methyltransferase</fullName>
        <ecNumber evidence="4">2.1.1.137</ecNumber>
    </recommendedName>
</protein>
<dbReference type="InterPro" id="IPR026669">
    <property type="entry name" value="Arsenite_MeTrfase-like"/>
</dbReference>
<reference evidence="10 11" key="1">
    <citation type="submission" date="2020-04" db="EMBL/GenBank/DDBJ databases">
        <authorList>
            <person name="Hitch T.C.A."/>
            <person name="Wylensek D."/>
            <person name="Clavel T."/>
        </authorList>
    </citation>
    <scope>NUCLEOTIDE SEQUENCE [LARGE SCALE GENOMIC DNA]</scope>
    <source>
        <strain evidence="10 11">Oil-RF-744-FAT-WT-6-1</strain>
    </source>
</reference>
<keyword evidence="1 10" id="KW-0808">Transferase</keyword>
<dbReference type="CDD" id="cd02440">
    <property type="entry name" value="AdoMet_MTases"/>
    <property type="match status" value="1"/>
</dbReference>
<dbReference type="EC" id="2.1.1.137" evidence="4"/>
<evidence type="ECO:0000256" key="8">
    <source>
        <dbReference type="ARBA" id="ARBA00048428"/>
    </source>
</evidence>
<organism evidence="10 11">
    <name type="scientific">Megasphaera hexanoica</name>
    <dbReference type="NCBI Taxonomy" id="1675036"/>
    <lineage>
        <taxon>Bacteria</taxon>
        <taxon>Bacillati</taxon>
        <taxon>Bacillota</taxon>
        <taxon>Negativicutes</taxon>
        <taxon>Veillonellales</taxon>
        <taxon>Veillonellaceae</taxon>
        <taxon>Megasphaera</taxon>
    </lineage>
</organism>
<evidence type="ECO:0000256" key="4">
    <source>
        <dbReference type="ARBA" id="ARBA00034521"/>
    </source>
</evidence>
<comment type="catalytic activity">
    <reaction evidence="7">
        <text>arsenic triglutathione + 2 [thioredoxin]-dithiol + 2 S-adenosyl-L-methionine + H2O = dimethylarsinous acid + 2 [thioredoxin]-disulfide + 3 glutathione + 2 S-adenosyl-L-homocysteine + 2 H(+)</text>
        <dbReference type="Rhea" id="RHEA:69464"/>
        <dbReference type="Rhea" id="RHEA-COMP:10698"/>
        <dbReference type="Rhea" id="RHEA-COMP:10700"/>
        <dbReference type="ChEBI" id="CHEBI:15377"/>
        <dbReference type="ChEBI" id="CHEBI:15378"/>
        <dbReference type="ChEBI" id="CHEBI:23808"/>
        <dbReference type="ChEBI" id="CHEBI:29950"/>
        <dbReference type="ChEBI" id="CHEBI:50058"/>
        <dbReference type="ChEBI" id="CHEBI:57856"/>
        <dbReference type="ChEBI" id="CHEBI:57925"/>
        <dbReference type="ChEBI" id="CHEBI:59789"/>
        <dbReference type="ChEBI" id="CHEBI:183640"/>
        <dbReference type="EC" id="2.1.1.137"/>
    </reaction>
</comment>
<comment type="catalytic activity">
    <reaction evidence="8">
        <text>arsenic triglutathione + 3 [thioredoxin]-dithiol + 3 S-adenosyl-L-methionine = trimethylarsine + 3 [thioredoxin]-disulfide + 3 glutathione + 3 S-adenosyl-L-homocysteine + 3 H(+)</text>
        <dbReference type="Rhea" id="RHEA:69432"/>
        <dbReference type="Rhea" id="RHEA-COMP:10698"/>
        <dbReference type="Rhea" id="RHEA-COMP:10700"/>
        <dbReference type="ChEBI" id="CHEBI:15378"/>
        <dbReference type="ChEBI" id="CHEBI:27130"/>
        <dbReference type="ChEBI" id="CHEBI:29950"/>
        <dbReference type="ChEBI" id="CHEBI:50058"/>
        <dbReference type="ChEBI" id="CHEBI:57856"/>
        <dbReference type="ChEBI" id="CHEBI:57925"/>
        <dbReference type="ChEBI" id="CHEBI:59789"/>
        <dbReference type="ChEBI" id="CHEBI:183640"/>
        <dbReference type="EC" id="2.1.1.137"/>
    </reaction>
</comment>
<dbReference type="GO" id="GO:0030791">
    <property type="term" value="F:arsenite methyltransferase activity"/>
    <property type="evidence" value="ECO:0007669"/>
    <property type="project" value="UniProtKB-EC"/>
</dbReference>
<proteinExistence type="inferred from homology"/>
<evidence type="ECO:0000256" key="3">
    <source>
        <dbReference type="ARBA" id="ARBA00034487"/>
    </source>
</evidence>
<dbReference type="InterPro" id="IPR029063">
    <property type="entry name" value="SAM-dependent_MTases_sf"/>
</dbReference>
<evidence type="ECO:0000259" key="9">
    <source>
        <dbReference type="Pfam" id="PF13847"/>
    </source>
</evidence>
<sequence length="346" mass="38735">MNEIVEQVKEYYGKVLDGTKDLKTKACCCSSTGLPKEVREALSLIDDEIVTHYYGCGSPIPPLLEGMTVLDLGCGTGRDVYVASKLVGEKGHVIGVDMTQEQLDIALRHEEEQYKRFGYRASNVEFKKGYIEDLKSLGIADNSIDVVISNCVINLSPYKQQIFNEIWRVLKPGGELYFSDVFTDRRIPDELYADPVLHGECISGAMYFEDFRRMLNKAGFMDFVYMSIRNFDLGNEAIEEKVGFAHFSERTVRVFKLTDLEDACEDYGQVAVYRGTIPNHPHAFDFDMNNHFVTGKPMLVSGNLASMLSETRYAPAFTVYGDRSVHFGPFGVTPVADNAGDNGCCC</sequence>
<dbReference type="Gene3D" id="3.40.5.100">
    <property type="match status" value="1"/>
</dbReference>
<dbReference type="GO" id="GO:0032259">
    <property type="term" value="P:methylation"/>
    <property type="evidence" value="ECO:0007669"/>
    <property type="project" value="UniProtKB-KW"/>
</dbReference>
<keyword evidence="10" id="KW-0489">Methyltransferase</keyword>
<evidence type="ECO:0000256" key="5">
    <source>
        <dbReference type="ARBA" id="ARBA00034545"/>
    </source>
</evidence>
<evidence type="ECO:0000256" key="7">
    <source>
        <dbReference type="ARBA" id="ARBA00047943"/>
    </source>
</evidence>
<dbReference type="InterPro" id="IPR025714">
    <property type="entry name" value="Methyltranfer_dom"/>
</dbReference>
<dbReference type="Proteomes" id="UP000591071">
    <property type="component" value="Unassembled WGS sequence"/>
</dbReference>
<dbReference type="PANTHER" id="PTHR43675:SF8">
    <property type="entry name" value="ARSENITE METHYLTRANSFERASE"/>
    <property type="match status" value="1"/>
</dbReference>
<evidence type="ECO:0000256" key="2">
    <source>
        <dbReference type="ARBA" id="ARBA00022691"/>
    </source>
</evidence>
<dbReference type="EMBL" id="JABAFG010000019">
    <property type="protein sequence ID" value="NME29049.1"/>
    <property type="molecule type" value="Genomic_DNA"/>
</dbReference>
<evidence type="ECO:0000256" key="6">
    <source>
        <dbReference type="ARBA" id="ARBA00047941"/>
    </source>
</evidence>
<comment type="catalytic activity">
    <reaction evidence="6">
        <text>arsenic triglutathione + [thioredoxin]-dithiol + S-adenosyl-L-methionine + 2 H2O = methylarsonous acid + [thioredoxin]-disulfide + 3 glutathione + S-adenosyl-L-homocysteine + H(+)</text>
        <dbReference type="Rhea" id="RHEA:69460"/>
        <dbReference type="Rhea" id="RHEA-COMP:10698"/>
        <dbReference type="Rhea" id="RHEA-COMP:10700"/>
        <dbReference type="ChEBI" id="CHEBI:15377"/>
        <dbReference type="ChEBI" id="CHEBI:15378"/>
        <dbReference type="ChEBI" id="CHEBI:17826"/>
        <dbReference type="ChEBI" id="CHEBI:29950"/>
        <dbReference type="ChEBI" id="CHEBI:50058"/>
        <dbReference type="ChEBI" id="CHEBI:57856"/>
        <dbReference type="ChEBI" id="CHEBI:57925"/>
        <dbReference type="ChEBI" id="CHEBI:59789"/>
        <dbReference type="ChEBI" id="CHEBI:183640"/>
        <dbReference type="EC" id="2.1.1.137"/>
    </reaction>
</comment>